<accession>A0A2K3PPH5</accession>
<reference evidence="1 2" key="2">
    <citation type="journal article" date="2017" name="Front. Plant Sci.">
        <title>Gene Classification and Mining of Molecular Markers Useful in Red Clover (Trifolium pratense) Breeding.</title>
        <authorList>
            <person name="Istvanek J."/>
            <person name="Dluhosova J."/>
            <person name="Dluhos P."/>
            <person name="Patkova L."/>
            <person name="Nedelnik J."/>
            <person name="Repkova J."/>
        </authorList>
    </citation>
    <scope>NUCLEOTIDE SEQUENCE [LARGE SCALE GENOMIC DNA]</scope>
    <source>
        <strain evidence="2">cv. Tatra</strain>
        <tissue evidence="1">Young leaves</tissue>
    </source>
</reference>
<gene>
    <name evidence="1" type="ORF">L195_g013909</name>
</gene>
<dbReference type="Proteomes" id="UP000236291">
    <property type="component" value="Unassembled WGS sequence"/>
</dbReference>
<protein>
    <submittedName>
        <fullName evidence="1">GRAS family transcription factor</fullName>
    </submittedName>
</protein>
<evidence type="ECO:0000313" key="2">
    <source>
        <dbReference type="Proteomes" id="UP000236291"/>
    </source>
</evidence>
<sequence length="91" mass="10254">MELKQGSLSVAEYAAKFKELCSFTPHYNTVEAEVDKCVKFDSGLRPDIKQLISLSEIRNFATMVNKSKICDEDGKAKSSHYNMINDQRSSS</sequence>
<dbReference type="EMBL" id="ASHM01009144">
    <property type="protein sequence ID" value="PNY17171.1"/>
    <property type="molecule type" value="Genomic_DNA"/>
</dbReference>
<proteinExistence type="predicted"/>
<reference evidence="1 2" key="1">
    <citation type="journal article" date="2014" name="Am. J. Bot.">
        <title>Genome assembly and annotation for red clover (Trifolium pratense; Fabaceae).</title>
        <authorList>
            <person name="Istvanek J."/>
            <person name="Jaros M."/>
            <person name="Krenek A."/>
            <person name="Repkova J."/>
        </authorList>
    </citation>
    <scope>NUCLEOTIDE SEQUENCE [LARGE SCALE GENOMIC DNA]</scope>
    <source>
        <strain evidence="2">cv. Tatra</strain>
        <tissue evidence="1">Young leaves</tissue>
    </source>
</reference>
<name>A0A2K3PPH5_TRIPR</name>
<dbReference type="AlphaFoldDB" id="A0A2K3PPH5"/>
<comment type="caution">
    <text evidence="1">The sequence shown here is derived from an EMBL/GenBank/DDBJ whole genome shotgun (WGS) entry which is preliminary data.</text>
</comment>
<evidence type="ECO:0000313" key="1">
    <source>
        <dbReference type="EMBL" id="PNY17171.1"/>
    </source>
</evidence>
<organism evidence="1 2">
    <name type="scientific">Trifolium pratense</name>
    <name type="common">Red clover</name>
    <dbReference type="NCBI Taxonomy" id="57577"/>
    <lineage>
        <taxon>Eukaryota</taxon>
        <taxon>Viridiplantae</taxon>
        <taxon>Streptophyta</taxon>
        <taxon>Embryophyta</taxon>
        <taxon>Tracheophyta</taxon>
        <taxon>Spermatophyta</taxon>
        <taxon>Magnoliopsida</taxon>
        <taxon>eudicotyledons</taxon>
        <taxon>Gunneridae</taxon>
        <taxon>Pentapetalae</taxon>
        <taxon>rosids</taxon>
        <taxon>fabids</taxon>
        <taxon>Fabales</taxon>
        <taxon>Fabaceae</taxon>
        <taxon>Papilionoideae</taxon>
        <taxon>50 kb inversion clade</taxon>
        <taxon>NPAAA clade</taxon>
        <taxon>Hologalegina</taxon>
        <taxon>IRL clade</taxon>
        <taxon>Trifolieae</taxon>
        <taxon>Trifolium</taxon>
    </lineage>
</organism>